<dbReference type="SUPFAM" id="SSF49299">
    <property type="entry name" value="PKD domain"/>
    <property type="match status" value="1"/>
</dbReference>
<dbReference type="CDD" id="cd00146">
    <property type="entry name" value="PKD"/>
    <property type="match status" value="1"/>
</dbReference>
<evidence type="ECO:0000256" key="2">
    <source>
        <dbReference type="ARBA" id="ARBA00023157"/>
    </source>
</evidence>
<dbReference type="InterPro" id="IPR013320">
    <property type="entry name" value="ConA-like_dom_sf"/>
</dbReference>
<dbReference type="EMBL" id="CP141261">
    <property type="protein sequence ID" value="WRL64719.1"/>
    <property type="molecule type" value="Genomic_DNA"/>
</dbReference>
<reference evidence="5 6" key="1">
    <citation type="submission" date="2023-12" db="EMBL/GenBank/DDBJ databases">
        <title>Blastococcus brunescens sp. nov., an actonobacterium isolated from sandstone collected in sahara desert.</title>
        <authorList>
            <person name="Gtari M."/>
            <person name="Ghodhbane F."/>
        </authorList>
    </citation>
    <scope>NUCLEOTIDE SEQUENCE [LARGE SCALE GENOMIC DNA]</scope>
    <source>
        <strain evidence="5 6">BMG 8361</strain>
    </source>
</reference>
<dbReference type="SMART" id="SM00089">
    <property type="entry name" value="PKD"/>
    <property type="match status" value="1"/>
</dbReference>
<dbReference type="RefSeq" id="WP_324276044.1">
    <property type="nucleotide sequence ID" value="NZ_CP141261.1"/>
</dbReference>
<protein>
    <submittedName>
        <fullName evidence="5">LamG-like jellyroll fold domain-containing protein</fullName>
    </submittedName>
</protein>
<keyword evidence="6" id="KW-1185">Reference proteome</keyword>
<dbReference type="Gene3D" id="2.60.120.200">
    <property type="match status" value="1"/>
</dbReference>
<dbReference type="Proteomes" id="UP001324287">
    <property type="component" value="Chromosome"/>
</dbReference>
<dbReference type="InterPro" id="IPR006558">
    <property type="entry name" value="LamG-like"/>
</dbReference>
<dbReference type="PROSITE" id="PS50093">
    <property type="entry name" value="PKD"/>
    <property type="match status" value="1"/>
</dbReference>
<dbReference type="InterPro" id="IPR035986">
    <property type="entry name" value="PKD_dom_sf"/>
</dbReference>
<feature type="domain" description="PKD" evidence="4">
    <location>
        <begin position="279"/>
        <end position="361"/>
    </location>
</feature>
<dbReference type="InterPro" id="IPR022409">
    <property type="entry name" value="PKD/Chitinase_dom"/>
</dbReference>
<dbReference type="Pfam" id="PF13385">
    <property type="entry name" value="Laminin_G_3"/>
    <property type="match status" value="1"/>
</dbReference>
<evidence type="ECO:0000313" key="6">
    <source>
        <dbReference type="Proteomes" id="UP001324287"/>
    </source>
</evidence>
<keyword evidence="2" id="KW-1015">Disulfide bond</keyword>
<organism evidence="5 6">
    <name type="scientific">Blastococcus brunescens</name>
    <dbReference type="NCBI Taxonomy" id="1564165"/>
    <lineage>
        <taxon>Bacteria</taxon>
        <taxon>Bacillati</taxon>
        <taxon>Actinomycetota</taxon>
        <taxon>Actinomycetes</taxon>
        <taxon>Geodermatophilales</taxon>
        <taxon>Geodermatophilaceae</taxon>
        <taxon>Blastococcus</taxon>
    </lineage>
</organism>
<feature type="region of interest" description="Disordered" evidence="3">
    <location>
        <begin position="356"/>
        <end position="381"/>
    </location>
</feature>
<dbReference type="InterPro" id="IPR013783">
    <property type="entry name" value="Ig-like_fold"/>
</dbReference>
<dbReference type="InterPro" id="IPR000601">
    <property type="entry name" value="PKD_dom"/>
</dbReference>
<gene>
    <name evidence="5" type="ORF">U6N30_02760</name>
</gene>
<proteinExistence type="predicted"/>
<evidence type="ECO:0000313" key="5">
    <source>
        <dbReference type="EMBL" id="WRL64719.1"/>
    </source>
</evidence>
<dbReference type="Pfam" id="PF18911">
    <property type="entry name" value="PKD_4"/>
    <property type="match status" value="1"/>
</dbReference>
<dbReference type="SMART" id="SM00560">
    <property type="entry name" value="LamGL"/>
    <property type="match status" value="1"/>
</dbReference>
<keyword evidence="1" id="KW-0732">Signal</keyword>
<dbReference type="Gene3D" id="2.60.40.10">
    <property type="entry name" value="Immunoglobulins"/>
    <property type="match status" value="1"/>
</dbReference>
<accession>A0ABZ1B1M7</accession>
<dbReference type="SUPFAM" id="SSF49899">
    <property type="entry name" value="Concanavalin A-like lectins/glucanases"/>
    <property type="match status" value="1"/>
</dbReference>
<sequence>MGFVDTAVSPGTHTYRVSAFDAFGNRANSAWMTVEVAEGTVAQRDYSDTVRADGAAHYWPLGEASGASAYDYAGPADLAVRTGQDGATPEQGVDGAIAGDADTAYRFRGMSGSSNLGFLSTQSVVAGPQVFTIESWVRTTSTAGGKIVGFGNAADANSSSHDRSVYMDTAGRINFGVYPGARRFVTGPDVYNDGQWHHVAASLSPAGMALYVDGALVGSRSDTTAAQVYNGYWRVGGDTSWSGAAYFDGDVDEVAVYPTALSADRIANHHSLGATGEAINLAPTARFTSMVDDRTASFDAAGSSDDDGSIASYAWDFGDGSTGTGAATSHSYAAAGTYSVTLTVTDDDGATSQTSATVAVTDPPPNAEPTAAFSATAEGCR</sequence>
<evidence type="ECO:0000256" key="3">
    <source>
        <dbReference type="SAM" id="MobiDB-lite"/>
    </source>
</evidence>
<evidence type="ECO:0000256" key="1">
    <source>
        <dbReference type="ARBA" id="ARBA00022729"/>
    </source>
</evidence>
<evidence type="ECO:0000259" key="4">
    <source>
        <dbReference type="PROSITE" id="PS50093"/>
    </source>
</evidence>
<name>A0ABZ1B1M7_9ACTN</name>